<dbReference type="EMBL" id="JACOAF010000013">
    <property type="protein sequence ID" value="MBC3539103.1"/>
    <property type="molecule type" value="Genomic_DNA"/>
</dbReference>
<sequence length="261" mass="29292">MAKGIVFLLCMLVAVLSANGQDLITRTDGVVLKATQLEITPNLVRFRLFESSDTLVYQISLTDVRSIQKEDGSVQTFAAIASPSMVLVGKASFNYETDLGQNIFFFHAFDLIYNNLTFAYERIFPAGKLGLKIPVTFGLSRNSDQYFGSFRENTVFGTGVELKVYPAGQGRFRYFLSPAVHLSTFRISYYANWGLAEESTASLYSAAVKAGGYYQFSKRFLFSADLGIGYRFFNHSGTTDEYYIYTNEVFVPANIHIGFRF</sequence>
<gene>
    <name evidence="2" type="ORF">H7U12_05380</name>
</gene>
<proteinExistence type="predicted"/>
<protein>
    <recommendedName>
        <fullName evidence="4">Outer membrane protein beta-barrel domain-containing protein</fullName>
    </recommendedName>
</protein>
<evidence type="ECO:0008006" key="4">
    <source>
        <dbReference type="Google" id="ProtNLM"/>
    </source>
</evidence>
<keyword evidence="3" id="KW-1185">Reference proteome</keyword>
<organism evidence="2 3">
    <name type="scientific">Rufibacter sediminis</name>
    <dbReference type="NCBI Taxonomy" id="2762756"/>
    <lineage>
        <taxon>Bacteria</taxon>
        <taxon>Pseudomonadati</taxon>
        <taxon>Bacteroidota</taxon>
        <taxon>Cytophagia</taxon>
        <taxon>Cytophagales</taxon>
        <taxon>Hymenobacteraceae</taxon>
        <taxon>Rufibacter</taxon>
    </lineage>
</organism>
<evidence type="ECO:0000313" key="2">
    <source>
        <dbReference type="EMBL" id="MBC3539103.1"/>
    </source>
</evidence>
<accession>A0ABR6VPJ1</accession>
<evidence type="ECO:0000313" key="3">
    <source>
        <dbReference type="Proteomes" id="UP000659698"/>
    </source>
</evidence>
<dbReference type="RefSeq" id="WP_186634113.1">
    <property type="nucleotide sequence ID" value="NZ_JACOAF010000013.1"/>
</dbReference>
<comment type="caution">
    <text evidence="2">The sequence shown here is derived from an EMBL/GenBank/DDBJ whole genome shotgun (WGS) entry which is preliminary data.</text>
</comment>
<evidence type="ECO:0000256" key="1">
    <source>
        <dbReference type="SAM" id="SignalP"/>
    </source>
</evidence>
<name>A0ABR6VPJ1_9BACT</name>
<reference evidence="2 3" key="1">
    <citation type="journal article" date="2019" name="Int. J. Syst. Evol. Microbiol.">
        <title>Rufibacter sediminis sp. nov., isolated from freshwater lake sediment.</title>
        <authorList>
            <person name="Qu J.H."/>
            <person name="Zhang L.J."/>
            <person name="Fu Y.H."/>
            <person name="Li H.F."/>
        </authorList>
    </citation>
    <scope>NUCLEOTIDE SEQUENCE [LARGE SCALE GENOMIC DNA]</scope>
    <source>
        <strain evidence="2 3">H-1</strain>
    </source>
</reference>
<feature type="signal peptide" evidence="1">
    <location>
        <begin position="1"/>
        <end position="20"/>
    </location>
</feature>
<dbReference type="Proteomes" id="UP000659698">
    <property type="component" value="Unassembled WGS sequence"/>
</dbReference>
<feature type="chain" id="PRO_5045872013" description="Outer membrane protein beta-barrel domain-containing protein" evidence="1">
    <location>
        <begin position="21"/>
        <end position="261"/>
    </location>
</feature>
<keyword evidence="1" id="KW-0732">Signal</keyword>